<evidence type="ECO:0000256" key="2">
    <source>
        <dbReference type="ARBA" id="ARBA00010145"/>
    </source>
</evidence>
<comment type="caution">
    <text evidence="9">The sequence shown here is derived from an EMBL/GenBank/DDBJ whole genome shotgun (WGS) entry which is preliminary data.</text>
</comment>
<evidence type="ECO:0000256" key="4">
    <source>
        <dbReference type="ARBA" id="ARBA00022475"/>
    </source>
</evidence>
<evidence type="ECO:0000256" key="1">
    <source>
        <dbReference type="ARBA" id="ARBA00004651"/>
    </source>
</evidence>
<comment type="subcellular location">
    <subcellularLocation>
        <location evidence="1">Cell membrane</location>
        <topology evidence="1">Multi-pass membrane protein</topology>
    </subcellularLocation>
</comment>
<feature type="transmembrane region" description="Helical" evidence="8">
    <location>
        <begin position="253"/>
        <end position="275"/>
    </location>
</feature>
<comment type="similarity">
    <text evidence="2">Belongs to the auxin efflux carrier (TC 2.A.69) family.</text>
</comment>
<name>A0ABS7YVM6_9VIBR</name>
<feature type="transmembrane region" description="Helical" evidence="8">
    <location>
        <begin position="36"/>
        <end position="56"/>
    </location>
</feature>
<dbReference type="Pfam" id="PF03547">
    <property type="entry name" value="Mem_trans"/>
    <property type="match status" value="2"/>
</dbReference>
<dbReference type="Proteomes" id="UP001199044">
    <property type="component" value="Unassembled WGS sequence"/>
</dbReference>
<organism evidence="9 10">
    <name type="scientific">Vibrio tritonius</name>
    <dbReference type="NCBI Taxonomy" id="1435069"/>
    <lineage>
        <taxon>Bacteria</taxon>
        <taxon>Pseudomonadati</taxon>
        <taxon>Pseudomonadota</taxon>
        <taxon>Gammaproteobacteria</taxon>
        <taxon>Vibrionales</taxon>
        <taxon>Vibrionaceae</taxon>
        <taxon>Vibrio</taxon>
    </lineage>
</organism>
<feature type="transmembrane region" description="Helical" evidence="8">
    <location>
        <begin position="129"/>
        <end position="150"/>
    </location>
</feature>
<feature type="transmembrane region" description="Helical" evidence="8">
    <location>
        <begin position="224"/>
        <end position="247"/>
    </location>
</feature>
<gene>
    <name evidence="9" type="ORF">LDJ79_19325</name>
</gene>
<dbReference type="Gene3D" id="1.20.1530.20">
    <property type="match status" value="1"/>
</dbReference>
<accession>A0ABS7YVM6</accession>
<feature type="transmembrane region" description="Helical" evidence="8">
    <location>
        <begin position="188"/>
        <end position="212"/>
    </location>
</feature>
<keyword evidence="7 8" id="KW-0472">Membrane</keyword>
<keyword evidence="10" id="KW-1185">Reference proteome</keyword>
<keyword evidence="4" id="KW-1003">Cell membrane</keyword>
<evidence type="ECO:0000256" key="6">
    <source>
        <dbReference type="ARBA" id="ARBA00022989"/>
    </source>
</evidence>
<feature type="transmembrane region" description="Helical" evidence="8">
    <location>
        <begin position="162"/>
        <end position="182"/>
    </location>
</feature>
<dbReference type="RefSeq" id="WP_225251755.1">
    <property type="nucleotide sequence ID" value="NZ_JAIWIU010000161.1"/>
</dbReference>
<reference evidence="10" key="1">
    <citation type="submission" date="2023-07" db="EMBL/GenBank/DDBJ databases">
        <title>Molecular identification of indigenous halophilic bacteria isolated from red sea cost, biodegradation of synthetic dyes and assessment of degraded metabolite toxicity.</title>
        <authorList>
            <person name="Chaieb K."/>
            <person name="Altayb H.N."/>
        </authorList>
    </citation>
    <scope>NUCLEOTIDE SEQUENCE [LARGE SCALE GENOMIC DNA]</scope>
    <source>
        <strain evidence="10">K20</strain>
    </source>
</reference>
<dbReference type="InterPro" id="IPR038770">
    <property type="entry name" value="Na+/solute_symporter_sf"/>
</dbReference>
<proteinExistence type="inferred from homology"/>
<dbReference type="PANTHER" id="PTHR36838:SF1">
    <property type="entry name" value="SLR1864 PROTEIN"/>
    <property type="match status" value="1"/>
</dbReference>
<feature type="transmembrane region" description="Helical" evidence="8">
    <location>
        <begin position="287"/>
        <end position="305"/>
    </location>
</feature>
<keyword evidence="3" id="KW-0813">Transport</keyword>
<protein>
    <submittedName>
        <fullName evidence="9">AEC family transporter</fullName>
    </submittedName>
</protein>
<evidence type="ECO:0000313" key="10">
    <source>
        <dbReference type="Proteomes" id="UP001199044"/>
    </source>
</evidence>
<keyword evidence="5 8" id="KW-0812">Transmembrane</keyword>
<keyword evidence="6 8" id="KW-1133">Transmembrane helix</keyword>
<evidence type="ECO:0000256" key="8">
    <source>
        <dbReference type="SAM" id="Phobius"/>
    </source>
</evidence>
<dbReference type="PANTHER" id="PTHR36838">
    <property type="entry name" value="AUXIN EFFLUX CARRIER FAMILY PROTEIN"/>
    <property type="match status" value="1"/>
</dbReference>
<evidence type="ECO:0000256" key="5">
    <source>
        <dbReference type="ARBA" id="ARBA00022692"/>
    </source>
</evidence>
<feature type="transmembrane region" description="Helical" evidence="8">
    <location>
        <begin position="6"/>
        <end position="24"/>
    </location>
</feature>
<sequence length="307" mass="33416">MAISIIINQIIVLFLLMGLGYGLVKYKVLDKTICDRLTWLLCYVVMPCLIFNAFQIPFTDELWHNFTLMAGLTVGIHLLYIVLSKLLLNGQHLKKKAIAEQIQFTAVYSNCGFMGLPLVMALVGSAGAFYGSVYIAVNGLFVWTHGLLTYSGRFDRKALINVLTNPNTIASVVGCLFFLFSIRLPAPIHSALGHVGGMNTALSMILVGAAMAQVEIRKIWVSSYAWLSVFMRNLLFPGIVLIALFSLNIQGNLLIIAVALSACPVAGMSVLFAQLTGKDTDFPCKSLTLSTIASLVTLPLMLSLASM</sequence>
<feature type="transmembrane region" description="Helical" evidence="8">
    <location>
        <begin position="62"/>
        <end position="83"/>
    </location>
</feature>
<evidence type="ECO:0000256" key="3">
    <source>
        <dbReference type="ARBA" id="ARBA00022448"/>
    </source>
</evidence>
<evidence type="ECO:0000256" key="7">
    <source>
        <dbReference type="ARBA" id="ARBA00023136"/>
    </source>
</evidence>
<evidence type="ECO:0000313" key="9">
    <source>
        <dbReference type="EMBL" id="MCA2018279.1"/>
    </source>
</evidence>
<dbReference type="InterPro" id="IPR004776">
    <property type="entry name" value="Mem_transp_PIN-like"/>
</dbReference>
<dbReference type="EMBL" id="JAIWIU010000161">
    <property type="protein sequence ID" value="MCA2018279.1"/>
    <property type="molecule type" value="Genomic_DNA"/>
</dbReference>